<name>A0A835YYF5_9STRA</name>
<protein>
    <submittedName>
        <fullName evidence="2">Uncharacterized protein</fullName>
    </submittedName>
</protein>
<dbReference type="OrthoDB" id="417983at2759"/>
<accession>A0A835YYF5</accession>
<proteinExistence type="predicted"/>
<reference evidence="2" key="1">
    <citation type="submission" date="2021-02" db="EMBL/GenBank/DDBJ databases">
        <title>First Annotated Genome of the Yellow-green Alga Tribonema minus.</title>
        <authorList>
            <person name="Mahan K.M."/>
        </authorList>
    </citation>
    <scope>NUCLEOTIDE SEQUENCE</scope>
    <source>
        <strain evidence="2">UTEX B ZZ1240</strain>
    </source>
</reference>
<dbReference type="EMBL" id="JAFCMP010000511">
    <property type="protein sequence ID" value="KAG5178893.1"/>
    <property type="molecule type" value="Genomic_DNA"/>
</dbReference>
<gene>
    <name evidence="2" type="ORF">JKP88DRAFT_247833</name>
</gene>
<evidence type="ECO:0000313" key="2">
    <source>
        <dbReference type="EMBL" id="KAG5178893.1"/>
    </source>
</evidence>
<feature type="compositionally biased region" description="Basic and acidic residues" evidence="1">
    <location>
        <begin position="174"/>
        <end position="184"/>
    </location>
</feature>
<dbReference type="AlphaFoldDB" id="A0A835YYF5"/>
<sequence length="258" mass="27667">MPEDPPVRALPPPPDRAAAGAQCDACLLAPRARRAINDYDARRQRAEALLRQAAQQRLRLAHLLARRHPHGALRVDSEANPETVVYAAAAQRRRAAEGVLAAHAQRRRERLDELIGRPELRFGFDPLAPLPPPATAPAQHCSARNRCCEGMAAQQRKARPATEGSAAAAAAAHTTHERLFERDGGSGAAPRPQRRSAARAQALADAAHGGKTYDIVTNAALPPGLAPSVPERVCRWLAHPSQASLERGRNRQGALVAA</sequence>
<comment type="caution">
    <text evidence="2">The sequence shown here is derived from an EMBL/GenBank/DDBJ whole genome shotgun (WGS) entry which is preliminary data.</text>
</comment>
<feature type="region of interest" description="Disordered" evidence="1">
    <location>
        <begin position="158"/>
        <end position="198"/>
    </location>
</feature>
<dbReference type="Proteomes" id="UP000664859">
    <property type="component" value="Unassembled WGS sequence"/>
</dbReference>
<evidence type="ECO:0000313" key="3">
    <source>
        <dbReference type="Proteomes" id="UP000664859"/>
    </source>
</evidence>
<organism evidence="2 3">
    <name type="scientific">Tribonema minus</name>
    <dbReference type="NCBI Taxonomy" id="303371"/>
    <lineage>
        <taxon>Eukaryota</taxon>
        <taxon>Sar</taxon>
        <taxon>Stramenopiles</taxon>
        <taxon>Ochrophyta</taxon>
        <taxon>PX clade</taxon>
        <taxon>Xanthophyceae</taxon>
        <taxon>Tribonematales</taxon>
        <taxon>Tribonemataceae</taxon>
        <taxon>Tribonema</taxon>
    </lineage>
</organism>
<evidence type="ECO:0000256" key="1">
    <source>
        <dbReference type="SAM" id="MobiDB-lite"/>
    </source>
</evidence>
<keyword evidence="3" id="KW-1185">Reference proteome</keyword>